<feature type="domain" description="USP" evidence="3">
    <location>
        <begin position="393"/>
        <end position="1278"/>
    </location>
</feature>
<dbReference type="CDD" id="cd22755">
    <property type="entry name" value="OTU_CeDUB-like"/>
    <property type="match status" value="1"/>
</dbReference>
<dbReference type="InterPro" id="IPR038765">
    <property type="entry name" value="Papain-like_cys_pep_sf"/>
</dbReference>
<dbReference type="PROSITE" id="PS50802">
    <property type="entry name" value="OTU"/>
    <property type="match status" value="1"/>
</dbReference>
<dbReference type="PROSITE" id="PS00973">
    <property type="entry name" value="USP_2"/>
    <property type="match status" value="1"/>
</dbReference>
<dbReference type="InterPro" id="IPR050164">
    <property type="entry name" value="Peptidase_C19"/>
</dbReference>
<feature type="compositionally biased region" description="Polar residues" evidence="2">
    <location>
        <begin position="917"/>
        <end position="929"/>
    </location>
</feature>
<protein>
    <submittedName>
        <fullName evidence="5">Ubiquitin carboxyl-terminal hydrolase 37</fullName>
    </submittedName>
</protein>
<dbReference type="GO" id="GO:0005634">
    <property type="term" value="C:nucleus"/>
    <property type="evidence" value="ECO:0007669"/>
    <property type="project" value="TreeGrafter"/>
</dbReference>
<evidence type="ECO:0000259" key="4">
    <source>
        <dbReference type="PROSITE" id="PS50802"/>
    </source>
</evidence>
<organism evidence="5">
    <name type="scientific">Ascaris suum</name>
    <name type="common">Pig roundworm</name>
    <name type="synonym">Ascaris lumbricoides</name>
    <dbReference type="NCBI Taxonomy" id="6253"/>
    <lineage>
        <taxon>Eukaryota</taxon>
        <taxon>Metazoa</taxon>
        <taxon>Ecdysozoa</taxon>
        <taxon>Nematoda</taxon>
        <taxon>Chromadorea</taxon>
        <taxon>Rhabditida</taxon>
        <taxon>Spirurina</taxon>
        <taxon>Ascaridomorpha</taxon>
        <taxon>Ascaridoidea</taxon>
        <taxon>Ascarididae</taxon>
        <taxon>Ascaris</taxon>
    </lineage>
</organism>
<reference evidence="5" key="1">
    <citation type="journal article" date="2011" name="Genome Res.">
        <title>Deep small RNA sequencing from the nematode Ascaris reveals conservation, functional diversification, and novel developmental profiles.</title>
        <authorList>
            <person name="Wang J."/>
            <person name="Czech B."/>
            <person name="Crunk A."/>
            <person name="Wallace A."/>
            <person name="Mitreva M."/>
            <person name="Hannon G.J."/>
            <person name="Davis R.E."/>
        </authorList>
    </citation>
    <scope>NUCLEOTIDE SEQUENCE</scope>
</reference>
<dbReference type="InterPro" id="IPR028889">
    <property type="entry name" value="USP"/>
</dbReference>
<feature type="region of interest" description="Disordered" evidence="2">
    <location>
        <begin position="917"/>
        <end position="980"/>
    </location>
</feature>
<dbReference type="Pfam" id="PF00443">
    <property type="entry name" value="UCH"/>
    <property type="match status" value="1"/>
</dbReference>
<dbReference type="CDD" id="cd02257">
    <property type="entry name" value="Peptidase_C19"/>
    <property type="match status" value="2"/>
</dbReference>
<dbReference type="PANTHER" id="PTHR24006">
    <property type="entry name" value="UBIQUITIN CARBOXYL-TERMINAL HYDROLASE"/>
    <property type="match status" value="1"/>
</dbReference>
<evidence type="ECO:0000256" key="1">
    <source>
        <dbReference type="ARBA" id="ARBA00009085"/>
    </source>
</evidence>
<feature type="compositionally biased region" description="Low complexity" evidence="2">
    <location>
        <begin position="706"/>
        <end position="718"/>
    </location>
</feature>
<name>F1KRC6_ASCSU</name>
<dbReference type="EMBL" id="JI164613">
    <property type="protein sequence ID" value="ADY40430.1"/>
    <property type="molecule type" value="mRNA"/>
</dbReference>
<dbReference type="SUPFAM" id="SSF54001">
    <property type="entry name" value="Cysteine proteinases"/>
    <property type="match status" value="2"/>
</dbReference>
<feature type="domain" description="OTU" evidence="4">
    <location>
        <begin position="1044"/>
        <end position="1185"/>
    </location>
</feature>
<dbReference type="GO" id="GO:0000082">
    <property type="term" value="P:G1/S transition of mitotic cell cycle"/>
    <property type="evidence" value="ECO:0007669"/>
    <property type="project" value="TreeGrafter"/>
</dbReference>
<feature type="region of interest" description="Disordered" evidence="2">
    <location>
        <begin position="691"/>
        <end position="775"/>
    </location>
</feature>
<evidence type="ECO:0000259" key="3">
    <source>
        <dbReference type="PROSITE" id="PS50235"/>
    </source>
</evidence>
<evidence type="ECO:0000313" key="5">
    <source>
        <dbReference type="EMBL" id="ADY40430.1"/>
    </source>
</evidence>
<dbReference type="InterPro" id="IPR003323">
    <property type="entry name" value="OTU_dom"/>
</dbReference>
<feature type="compositionally biased region" description="Basic and acidic residues" evidence="2">
    <location>
        <begin position="945"/>
        <end position="970"/>
    </location>
</feature>
<comment type="similarity">
    <text evidence="1">Belongs to the peptidase C19 family.</text>
</comment>
<accession>F1KRC6</accession>
<feature type="compositionally biased region" description="Basic and acidic residues" evidence="2">
    <location>
        <begin position="735"/>
        <end position="757"/>
    </location>
</feature>
<dbReference type="InterPro" id="IPR018200">
    <property type="entry name" value="USP_CS"/>
</dbReference>
<evidence type="ECO:0000256" key="2">
    <source>
        <dbReference type="SAM" id="MobiDB-lite"/>
    </source>
</evidence>
<dbReference type="Gene3D" id="3.90.70.80">
    <property type="match status" value="1"/>
</dbReference>
<dbReference type="InterPro" id="IPR001394">
    <property type="entry name" value="Peptidase_C19_UCH"/>
</dbReference>
<dbReference type="PROSITE" id="PS00972">
    <property type="entry name" value="USP_1"/>
    <property type="match status" value="1"/>
</dbReference>
<dbReference type="PROSITE" id="PS50235">
    <property type="entry name" value="USP_3"/>
    <property type="match status" value="1"/>
</dbReference>
<dbReference type="GO" id="GO:0005829">
    <property type="term" value="C:cytosol"/>
    <property type="evidence" value="ECO:0007669"/>
    <property type="project" value="TreeGrafter"/>
</dbReference>
<dbReference type="GO" id="GO:0004843">
    <property type="term" value="F:cysteine-type deubiquitinase activity"/>
    <property type="evidence" value="ECO:0007669"/>
    <property type="project" value="InterPro"/>
</dbReference>
<dbReference type="Gene3D" id="3.90.70.10">
    <property type="entry name" value="Cysteine proteinases"/>
    <property type="match status" value="2"/>
</dbReference>
<dbReference type="PANTHER" id="PTHR24006:SF915">
    <property type="entry name" value="UBIQUITIN CARBOXYL-TERMINAL HYDROLASE-RELATED"/>
    <property type="match status" value="1"/>
</dbReference>
<keyword evidence="5" id="KW-0378">Hydrolase</keyword>
<proteinExistence type="evidence at transcript level"/>
<sequence>MSDDRDWHAKVRCVPQGVQLIPPMQNGTLRWNSKTEHLEWCPKNGCKKSYGKDAVFLPTRAPFYTTLSLIAKCGSSTNSLMEITVDFGSKEKMNDAYSFLKSILPVTALQDGRIPKSRGLYQTARTANSRTPMMPVQKAVTPPSKVSISDSARRSFDSRGWKRVENASTLLSKKPRAVVATEEFNKSSSFIAADQADKSSSFRNDGKASMILRDFISGFLDESNSSSNKSQESEAVDRNKCAVEPGRAAVEASKNISRGCMKTSFERGTTMTPESNSVLERPEHWSDCFYGDQSQIERPQLDRKMQHERVYKSRSSMRSILATMEREENVKDAARSTRSAVCCSPQPSTGFRRRISDVNETHLCSLSPTKSPIKKSTSVAPFSPKKDEHFNFGGFANLGATCYMNAVLQAIFSVETFSKELFVTWEKCKTNATNNESSKEGVELLGALSTLASRRLLASSEENKRLLRGVMDAIRNDTFSENHQQDAQEFMVHIFDQLCDECGNILPKKFGLEESEKEIVNPVLSNFMFTLKHDIKCERCSKTHTTYEESTSLPIDFGQPTFGSSNLKRKTLTSIQTMLDYCLRSEKVEHRCDECGSDSAVITHKFQKMPRCLVMYLKRYTFDADPYHQKRADSVDIPLFVTLDGHCAKHVETFTRVPSAIKNLDFWSTNPSLSKHRSPEEELQCAEKLAMTTPGVSRNPERSSRALGQSASGDASDSSLHHHRRKSSALPRRLWSADRDSTSSPRAKDLGKPHVSGDEAEVLQTSSSPLKRLGGHPFTVSKLSISHKSDNACNADSDWASEGSVLNNEEHMVNDDIFSSPAEKRGRIENSVNVTSDLFDKSGGVTDADTRYVRPSISSIPSTSIRRGPFTSEELAQMSESEQVKVAIEWSVCGEGAVIGESEGMNGEEVVVADSSRAQIHGSSQSSALESEVKRDGELEEGDEHADNASKEGSEENKKSEPSLSRRDVEETPSLSEENASIVETSFFPAKVENGGTFAVRYNPVTQQWRAKACSFLGLDLVEQTLRDEDEPGEMEMSVYDCPKRVASVAGDGNCLFRALAYAITGGSDKGHALLREKVVSFEMAYEDRFRELKGLDVESWREYVDDLLNDCTWGSGVEISACASMLNIDIWTFLDGQWLCYRPRFRRSKDGVLEDLPQRDYKFGKRKGIYLLNEHCHFSPVIEPSNVQLLAQQAYDERIRAIITNAEVGEMEPSYRLVSIVSHRGLKSNSGHYVCDVWNRKEHRWLHCNDNSISAVSEEAVRTGRTECGYLFFYMAKSLLEENDTSGSE</sequence>
<dbReference type="GO" id="GO:0016579">
    <property type="term" value="P:protein deubiquitination"/>
    <property type="evidence" value="ECO:0007669"/>
    <property type="project" value="InterPro"/>
</dbReference>